<evidence type="ECO:0000256" key="3">
    <source>
        <dbReference type="ARBA" id="ARBA00022448"/>
    </source>
</evidence>
<keyword evidence="4" id="KW-0812">Transmembrane</keyword>
<sequence length="278" mass="30919">MWAVVTVVVDFELSVATILAATPGLGAYRLAVLYGEKTAKVTFLWAGDDLHKLVATNIEKLGLLLGGFGAEFFRISGERERERESKKASLQGYKSILNSKNTEESLEPGHGEFRLRHPWKQYLMIGSLTRQRACRIETINDYLSYEIQESCTKIELRIRKSFIELAVAIKTMTAPSSHYLHIIKSKNAAKNLKSLLNTSLCKDIQLLEIVPVATVVCLLMDVVSCTEKIADSVLELASLARFESGEHQLEQEKPKSPNQEAPQGCNSIGVSHKVITVE</sequence>
<dbReference type="InterPro" id="IPR020966">
    <property type="entry name" value="ALMT"/>
</dbReference>
<evidence type="ECO:0000256" key="4">
    <source>
        <dbReference type="ARBA" id="ARBA00022692"/>
    </source>
</evidence>
<evidence type="ECO:0000256" key="1">
    <source>
        <dbReference type="ARBA" id="ARBA00004141"/>
    </source>
</evidence>
<comment type="subcellular location">
    <subcellularLocation>
        <location evidence="1">Membrane</location>
        <topology evidence="1">Multi-pass membrane protein</topology>
    </subcellularLocation>
</comment>
<protein>
    <submittedName>
        <fullName evidence="10">Uncharacterized protein</fullName>
    </submittedName>
</protein>
<organism evidence="10 11">
    <name type="scientific">Dovyalis caffra</name>
    <dbReference type="NCBI Taxonomy" id="77055"/>
    <lineage>
        <taxon>Eukaryota</taxon>
        <taxon>Viridiplantae</taxon>
        <taxon>Streptophyta</taxon>
        <taxon>Embryophyta</taxon>
        <taxon>Tracheophyta</taxon>
        <taxon>Spermatophyta</taxon>
        <taxon>Magnoliopsida</taxon>
        <taxon>eudicotyledons</taxon>
        <taxon>Gunneridae</taxon>
        <taxon>Pentapetalae</taxon>
        <taxon>rosids</taxon>
        <taxon>fabids</taxon>
        <taxon>Malpighiales</taxon>
        <taxon>Salicaceae</taxon>
        <taxon>Flacourtieae</taxon>
        <taxon>Dovyalis</taxon>
    </lineage>
</organism>
<keyword evidence="11" id="KW-1185">Reference proteome</keyword>
<dbReference type="GO" id="GO:0016020">
    <property type="term" value="C:membrane"/>
    <property type="evidence" value="ECO:0007669"/>
    <property type="project" value="UniProtKB-SubCell"/>
</dbReference>
<evidence type="ECO:0000313" key="10">
    <source>
        <dbReference type="EMBL" id="CAK7332015.1"/>
    </source>
</evidence>
<evidence type="ECO:0000256" key="9">
    <source>
        <dbReference type="SAM" id="MobiDB-lite"/>
    </source>
</evidence>
<dbReference type="GO" id="GO:0034220">
    <property type="term" value="P:monoatomic ion transmembrane transport"/>
    <property type="evidence" value="ECO:0007669"/>
    <property type="project" value="UniProtKB-KW"/>
</dbReference>
<dbReference type="Proteomes" id="UP001314170">
    <property type="component" value="Unassembled WGS sequence"/>
</dbReference>
<dbReference type="AlphaFoldDB" id="A0AAV1RC65"/>
<comment type="caution">
    <text evidence="10">The sequence shown here is derived from an EMBL/GenBank/DDBJ whole genome shotgun (WGS) entry which is preliminary data.</text>
</comment>
<gene>
    <name evidence="10" type="ORF">DCAF_LOCUS8764</name>
</gene>
<accession>A0AAV1RC65</accession>
<dbReference type="Pfam" id="PF11744">
    <property type="entry name" value="ALMT"/>
    <property type="match status" value="1"/>
</dbReference>
<reference evidence="10 11" key="1">
    <citation type="submission" date="2024-01" db="EMBL/GenBank/DDBJ databases">
        <authorList>
            <person name="Waweru B."/>
        </authorList>
    </citation>
    <scope>NUCLEOTIDE SEQUENCE [LARGE SCALE GENOMIC DNA]</scope>
</reference>
<evidence type="ECO:0000256" key="6">
    <source>
        <dbReference type="ARBA" id="ARBA00023065"/>
    </source>
</evidence>
<evidence type="ECO:0000256" key="5">
    <source>
        <dbReference type="ARBA" id="ARBA00022989"/>
    </source>
</evidence>
<proteinExistence type="inferred from homology"/>
<keyword evidence="5" id="KW-1133">Transmembrane helix</keyword>
<keyword evidence="6" id="KW-0406">Ion transport</keyword>
<keyword evidence="7" id="KW-0472">Membrane</keyword>
<keyword evidence="3" id="KW-0813">Transport</keyword>
<dbReference type="PANTHER" id="PTHR31086">
    <property type="entry name" value="ALUMINUM-ACTIVATED MALATE TRANSPORTER 10"/>
    <property type="match status" value="1"/>
</dbReference>
<dbReference type="GO" id="GO:0015743">
    <property type="term" value="P:malate transport"/>
    <property type="evidence" value="ECO:0007669"/>
    <property type="project" value="InterPro"/>
</dbReference>
<comment type="similarity">
    <text evidence="2">Belongs to the aromatic acid exporter (TC 2.A.85) family.</text>
</comment>
<evidence type="ECO:0000256" key="2">
    <source>
        <dbReference type="ARBA" id="ARBA00007079"/>
    </source>
</evidence>
<feature type="region of interest" description="Disordered" evidence="9">
    <location>
        <begin position="247"/>
        <end position="266"/>
    </location>
</feature>
<keyword evidence="8" id="KW-0407">Ion channel</keyword>
<evidence type="ECO:0000313" key="11">
    <source>
        <dbReference type="Proteomes" id="UP001314170"/>
    </source>
</evidence>
<feature type="compositionally biased region" description="Polar residues" evidence="9">
    <location>
        <begin position="256"/>
        <end position="266"/>
    </location>
</feature>
<dbReference type="EMBL" id="CAWUPB010000913">
    <property type="protein sequence ID" value="CAK7332015.1"/>
    <property type="molecule type" value="Genomic_DNA"/>
</dbReference>
<evidence type="ECO:0000256" key="7">
    <source>
        <dbReference type="ARBA" id="ARBA00023136"/>
    </source>
</evidence>
<evidence type="ECO:0000256" key="8">
    <source>
        <dbReference type="ARBA" id="ARBA00023303"/>
    </source>
</evidence>
<name>A0AAV1RC65_9ROSI</name>